<evidence type="ECO:0000313" key="2">
    <source>
        <dbReference type="EMBL" id="KGY07985.1"/>
    </source>
</evidence>
<dbReference type="InterPro" id="IPR007445">
    <property type="entry name" value="PilO"/>
</dbReference>
<proteinExistence type="predicted"/>
<reference evidence="2 3" key="1">
    <citation type="submission" date="2014-10" db="EMBL/GenBank/DDBJ databases">
        <title>Genome sequencing of Vibrio sinaloensis T08.</title>
        <authorList>
            <person name="Chan K.-G."/>
            <person name="Mohamad N.I."/>
        </authorList>
    </citation>
    <scope>NUCLEOTIDE SEQUENCE [LARGE SCALE GENOMIC DNA]</scope>
    <source>
        <strain evidence="2 3">T08</strain>
    </source>
</reference>
<dbReference type="EMBL" id="JRWP01000035">
    <property type="protein sequence ID" value="KGY07985.1"/>
    <property type="molecule type" value="Genomic_DNA"/>
</dbReference>
<feature type="transmembrane region" description="Helical" evidence="1">
    <location>
        <begin position="21"/>
        <end position="40"/>
    </location>
</feature>
<evidence type="ECO:0000256" key="1">
    <source>
        <dbReference type="SAM" id="Phobius"/>
    </source>
</evidence>
<keyword evidence="1" id="KW-1133">Transmembrane helix</keyword>
<dbReference type="GO" id="GO:0015628">
    <property type="term" value="P:protein secretion by the type II secretion system"/>
    <property type="evidence" value="ECO:0007669"/>
    <property type="project" value="InterPro"/>
</dbReference>
<protein>
    <submittedName>
        <fullName evidence="2">MSHA biogenesis protein MshJ</fullName>
    </submittedName>
</protein>
<evidence type="ECO:0000313" key="3">
    <source>
        <dbReference type="Proteomes" id="UP000030451"/>
    </source>
</evidence>
<comment type="caution">
    <text evidence="2">The sequence shown here is derived from an EMBL/GenBank/DDBJ whole genome shotgun (WGS) entry which is preliminary data.</text>
</comment>
<dbReference type="OrthoDB" id="9151209at2"/>
<dbReference type="STRING" id="379097.SE23_10205"/>
<name>A0A0A5HUL6_PHOS4</name>
<gene>
    <name evidence="2" type="ORF">NM06_14420</name>
</gene>
<dbReference type="RefSeq" id="WP_038191664.1">
    <property type="nucleotide sequence ID" value="NZ_JAVHXF010000081.1"/>
</dbReference>
<keyword evidence="1" id="KW-0812">Transmembrane</keyword>
<organism evidence="2 3">
    <name type="scientific">Photobacterium sp. (strain ATCC 43367)</name>
    <dbReference type="NCBI Taxonomy" id="379097"/>
    <lineage>
        <taxon>Bacteria</taxon>
        <taxon>Pseudomonadati</taxon>
        <taxon>Pseudomonadota</taxon>
        <taxon>Gammaproteobacteria</taxon>
        <taxon>Vibrionales</taxon>
        <taxon>Vibrionaceae</taxon>
        <taxon>Vibrio</taxon>
        <taxon>Vibrio oreintalis group</taxon>
    </lineage>
</organism>
<sequence length="216" mass="24909">MKHYWSQASDKFAQLSAREKWLITLCGFVAIILGLFTLLVEPAYLAKKQLEQQISTTKLNSQRLEADVLLMTAKLSKDPDQEINMRYKQLVTESQLLSEQLSNIIENLISPSEMANLLESVLRESKKLKLVSLVSQRAEPIVSRENDNHGSGYYLHPVRIELTGSYFDIVQYLESLESMPVKYYWRTFSYKVEEYPSARLILEVYTLGTREEFIGG</sequence>
<keyword evidence="1" id="KW-0472">Membrane</keyword>
<dbReference type="Pfam" id="PF04350">
    <property type="entry name" value="PilO"/>
    <property type="match status" value="1"/>
</dbReference>
<accession>A0A0A5HUL6</accession>
<dbReference type="Proteomes" id="UP000030451">
    <property type="component" value="Unassembled WGS sequence"/>
</dbReference>
<dbReference type="GO" id="GO:0015627">
    <property type="term" value="C:type II protein secretion system complex"/>
    <property type="evidence" value="ECO:0007669"/>
    <property type="project" value="InterPro"/>
</dbReference>
<dbReference type="AlphaFoldDB" id="A0A0A5HUL6"/>